<accession>A0ACC0CRK5</accession>
<proteinExistence type="predicted"/>
<sequence length="411" mass="43291">MRANKDDKKAISAKFLLISSLLIVILAAFLSRALPRLTSLASHLSTPIRHHQTQFSNNMSSYAKELQVAQLAVQRAAILTKRVFHEKAKGTVSKDDKSPVTIGDFGAQALIISALKASFPDDEIVAEEEAAQLRQDANLRSTIWDLVKSTQLSDPAAESLLGGGIKDEEAMLAMIDYGNSKGGASGRIWAIDPIDGTKGFLRGGQYAVCLALMVDGDVKVGVLGCPNLPIDDAAPLSGSMESGQTDEGRGVLFSGVLGQGATSRPLTTGVLAADKSISMRAITDIAAATFCESVEAGHSSHGDQAEIAKLLGITNPSVRMDSQAKYASIARGAGDIYLRLPVSAKYQEKIWDHAAGDLIVREAGGAVTDIHGKSLNFGIGRTLAENKGVVAAPAAAHPQVLKVVQEVLSKK</sequence>
<name>A0ACC0CRK5_9PEZI</name>
<keyword evidence="2" id="KW-1185">Reference proteome</keyword>
<evidence type="ECO:0000313" key="2">
    <source>
        <dbReference type="Proteomes" id="UP001497680"/>
    </source>
</evidence>
<reference evidence="1 2" key="1">
    <citation type="journal article" date="2022" name="New Phytol.">
        <title>Ecological generalism drives hyperdiversity of secondary metabolite gene clusters in xylarialean endophytes.</title>
        <authorList>
            <person name="Franco M.E.E."/>
            <person name="Wisecaver J.H."/>
            <person name="Arnold A.E."/>
            <person name="Ju Y.M."/>
            <person name="Slot J.C."/>
            <person name="Ahrendt S."/>
            <person name="Moore L.P."/>
            <person name="Eastman K.E."/>
            <person name="Scott K."/>
            <person name="Konkel Z."/>
            <person name="Mondo S.J."/>
            <person name="Kuo A."/>
            <person name="Hayes R.D."/>
            <person name="Haridas S."/>
            <person name="Andreopoulos B."/>
            <person name="Riley R."/>
            <person name="LaButti K."/>
            <person name="Pangilinan J."/>
            <person name="Lipzen A."/>
            <person name="Amirebrahimi M."/>
            <person name="Yan J."/>
            <person name="Adam C."/>
            <person name="Keymanesh K."/>
            <person name="Ng V."/>
            <person name="Louie K."/>
            <person name="Northen T."/>
            <person name="Drula E."/>
            <person name="Henrissat B."/>
            <person name="Hsieh H.M."/>
            <person name="Youens-Clark K."/>
            <person name="Lutzoni F."/>
            <person name="Miadlikowska J."/>
            <person name="Eastwood D.C."/>
            <person name="Hamelin R.C."/>
            <person name="Grigoriev I.V."/>
            <person name="U'Ren J.M."/>
        </authorList>
    </citation>
    <scope>NUCLEOTIDE SEQUENCE [LARGE SCALE GENOMIC DNA]</scope>
    <source>
        <strain evidence="1 2">ER1909</strain>
    </source>
</reference>
<gene>
    <name evidence="1" type="ORF">F4821DRAFT_245772</name>
</gene>
<comment type="caution">
    <text evidence="1">The sequence shown here is derived from an EMBL/GenBank/DDBJ whole genome shotgun (WGS) entry which is preliminary data.</text>
</comment>
<evidence type="ECO:0000313" key="1">
    <source>
        <dbReference type="EMBL" id="KAI6082925.1"/>
    </source>
</evidence>
<organism evidence="1 2">
    <name type="scientific">Hypoxylon rubiginosum</name>
    <dbReference type="NCBI Taxonomy" id="110542"/>
    <lineage>
        <taxon>Eukaryota</taxon>
        <taxon>Fungi</taxon>
        <taxon>Dikarya</taxon>
        <taxon>Ascomycota</taxon>
        <taxon>Pezizomycotina</taxon>
        <taxon>Sordariomycetes</taxon>
        <taxon>Xylariomycetidae</taxon>
        <taxon>Xylariales</taxon>
        <taxon>Hypoxylaceae</taxon>
        <taxon>Hypoxylon</taxon>
    </lineage>
</organism>
<dbReference type="Proteomes" id="UP001497680">
    <property type="component" value="Unassembled WGS sequence"/>
</dbReference>
<protein>
    <submittedName>
        <fullName evidence="1">3',5'-bisphosphate nucleotidase</fullName>
    </submittedName>
</protein>
<dbReference type="EMBL" id="MU394360">
    <property type="protein sequence ID" value="KAI6082925.1"/>
    <property type="molecule type" value="Genomic_DNA"/>
</dbReference>